<dbReference type="SUPFAM" id="SSF56059">
    <property type="entry name" value="Glutathione synthetase ATP-binding domain-like"/>
    <property type="match status" value="1"/>
</dbReference>
<dbReference type="Pfam" id="PF14398">
    <property type="entry name" value="ATPgrasp_YheCD"/>
    <property type="match status" value="1"/>
</dbReference>
<comment type="caution">
    <text evidence="1">The sequence shown here is derived from an EMBL/GenBank/DDBJ whole genome shotgun (WGS) entry which is preliminary data.</text>
</comment>
<organism evidence="1 2">
    <name type="scientific">Sutcliffiella rhizosphaerae</name>
    <dbReference type="NCBI Taxonomy" id="2880967"/>
    <lineage>
        <taxon>Bacteria</taxon>
        <taxon>Bacillati</taxon>
        <taxon>Bacillota</taxon>
        <taxon>Bacilli</taxon>
        <taxon>Bacillales</taxon>
        <taxon>Bacillaceae</taxon>
        <taxon>Sutcliffiella</taxon>
    </lineage>
</organism>
<sequence length="358" mass="41589">MISLGVLSFSLKSSYFTKIAENIAPCGVKLFVFSPAALHFDNHSATGYVYNHERKDWEEAAFPIPSFIYDRCYYTTKETFLHKQAVERLKANRKITFLGYGLPDKWQVYKSLCDNPSLQSFLPDTYRLTSVSFLEANFQKRNCWLLKPIKGSQGKGLIKVEKMFEQFIVKEVIQPREEKHIFQNKEHFSKWLHKKMKKNDYIFQPFFLLQNRNYTPFDIRILLQKDNSGQWTERIRVFRTGLMNHITSNLAGGGKMHPFSSLKKNMNSYQKKYVETQLTRIMEALPLAIEASFHPIFELAIDIGMDKDDNLWILDINSKPGHKIVTMATPSVQKEIYEAPGKYCLHLALNMANESGVD</sequence>
<dbReference type="Gene3D" id="3.30.470.20">
    <property type="entry name" value="ATP-grasp fold, B domain"/>
    <property type="match status" value="1"/>
</dbReference>
<name>A0ABM8YRD5_9BACI</name>
<gene>
    <name evidence="1" type="primary">yheD_2</name>
    <name evidence="1" type="ORF">BACCIP111883_03358</name>
</gene>
<accession>A0ABM8YRD5</accession>
<proteinExistence type="predicted"/>
<evidence type="ECO:0000313" key="2">
    <source>
        <dbReference type="Proteomes" id="UP000789833"/>
    </source>
</evidence>
<dbReference type="EMBL" id="CAKJTJ010000023">
    <property type="protein sequence ID" value="CAG9622567.1"/>
    <property type="molecule type" value="Genomic_DNA"/>
</dbReference>
<keyword evidence="2" id="KW-1185">Reference proteome</keyword>
<dbReference type="RefSeq" id="WP_230503254.1">
    <property type="nucleotide sequence ID" value="NZ_CAKJTJ010000023.1"/>
</dbReference>
<protein>
    <submittedName>
        <fullName evidence="1">Endospore coat-associated protein YheD</fullName>
    </submittedName>
</protein>
<reference evidence="1 2" key="1">
    <citation type="submission" date="2021-10" db="EMBL/GenBank/DDBJ databases">
        <authorList>
            <person name="Criscuolo A."/>
        </authorList>
    </citation>
    <scope>NUCLEOTIDE SEQUENCE [LARGE SCALE GENOMIC DNA]</scope>
    <source>
        <strain evidence="2">CIP 111883</strain>
    </source>
</reference>
<evidence type="ECO:0000313" key="1">
    <source>
        <dbReference type="EMBL" id="CAG9622567.1"/>
    </source>
</evidence>
<dbReference type="InterPro" id="IPR026838">
    <property type="entry name" value="YheC/D"/>
</dbReference>
<dbReference type="Proteomes" id="UP000789833">
    <property type="component" value="Unassembled WGS sequence"/>
</dbReference>